<comment type="similarity">
    <text evidence="2">Belongs to the MscS (TC 1.A.23) family.</text>
</comment>
<dbReference type="PANTHER" id="PTHR31618:SF7">
    <property type="entry name" value="MECHANOSENSITIVE ION CHANNEL PROTEIN"/>
    <property type="match status" value="1"/>
</dbReference>
<organism evidence="3 4">
    <name type="scientific">Punica granatum</name>
    <name type="common">Pomegranate</name>
    <dbReference type="NCBI Taxonomy" id="22663"/>
    <lineage>
        <taxon>Eukaryota</taxon>
        <taxon>Viridiplantae</taxon>
        <taxon>Streptophyta</taxon>
        <taxon>Embryophyta</taxon>
        <taxon>Tracheophyta</taxon>
        <taxon>Spermatophyta</taxon>
        <taxon>Magnoliopsida</taxon>
        <taxon>eudicotyledons</taxon>
        <taxon>Gunneridae</taxon>
        <taxon>Pentapetalae</taxon>
        <taxon>rosids</taxon>
        <taxon>malvids</taxon>
        <taxon>Myrtales</taxon>
        <taxon>Lythraceae</taxon>
        <taxon>Punica</taxon>
    </lineage>
</organism>
<sequence>MTDSVEFAIDFSTSVESIAALKGKIKSYIDGKPKHWHPGHSVMVEEIEDVNKLKLRLSVTHTINFQNYGDKSSRRSDLILELKRIFEGLNIKYHLLPQEVVVSNAGPLAASAR</sequence>
<evidence type="ECO:0008006" key="5">
    <source>
        <dbReference type="Google" id="ProtNLM"/>
    </source>
</evidence>
<dbReference type="EMBL" id="PGOL01001988">
    <property type="protein sequence ID" value="PKI51828.1"/>
    <property type="molecule type" value="Genomic_DNA"/>
</dbReference>
<reference evidence="3 4" key="1">
    <citation type="submission" date="2017-11" db="EMBL/GenBank/DDBJ databases">
        <title>De-novo sequencing of pomegranate (Punica granatum L.) genome.</title>
        <authorList>
            <person name="Akparov Z."/>
            <person name="Amiraslanov A."/>
            <person name="Hajiyeva S."/>
            <person name="Abbasov M."/>
            <person name="Kaur K."/>
            <person name="Hamwieh A."/>
            <person name="Solovyev V."/>
            <person name="Salamov A."/>
            <person name="Braich B."/>
            <person name="Kosarev P."/>
            <person name="Mahmoud A."/>
            <person name="Hajiyev E."/>
            <person name="Babayeva S."/>
            <person name="Izzatullayeva V."/>
            <person name="Mammadov A."/>
            <person name="Mammadov A."/>
            <person name="Sharifova S."/>
            <person name="Ojaghi J."/>
            <person name="Eynullazada K."/>
            <person name="Bayramov B."/>
            <person name="Abdulazimova A."/>
            <person name="Shahmuradov I."/>
        </authorList>
    </citation>
    <scope>NUCLEOTIDE SEQUENCE [LARGE SCALE GENOMIC DNA]</scope>
    <source>
        <strain evidence="4">cv. AG2017</strain>
        <tissue evidence="3">Leaf</tissue>
    </source>
</reference>
<dbReference type="AlphaFoldDB" id="A0A2I0J6F3"/>
<dbReference type="GO" id="GO:0005886">
    <property type="term" value="C:plasma membrane"/>
    <property type="evidence" value="ECO:0007669"/>
    <property type="project" value="TreeGrafter"/>
</dbReference>
<comment type="subcellular location">
    <subcellularLocation>
        <location evidence="1">Membrane</location>
        <topology evidence="1">Multi-pass membrane protein</topology>
    </subcellularLocation>
</comment>
<gene>
    <name evidence="3" type="ORF">CRG98_027746</name>
</gene>
<accession>A0A2I0J6F3</accession>
<dbReference type="Proteomes" id="UP000233551">
    <property type="component" value="Unassembled WGS sequence"/>
</dbReference>
<name>A0A2I0J6F3_PUNGR</name>
<proteinExistence type="inferred from homology"/>
<comment type="caution">
    <text evidence="3">The sequence shown here is derived from an EMBL/GenBank/DDBJ whole genome shotgun (WGS) entry which is preliminary data.</text>
</comment>
<evidence type="ECO:0000256" key="1">
    <source>
        <dbReference type="ARBA" id="ARBA00004141"/>
    </source>
</evidence>
<keyword evidence="4" id="KW-1185">Reference proteome</keyword>
<dbReference type="PANTHER" id="PTHR31618">
    <property type="entry name" value="MECHANOSENSITIVE ION CHANNEL PROTEIN 5"/>
    <property type="match status" value="1"/>
</dbReference>
<dbReference type="GO" id="GO:0006820">
    <property type="term" value="P:monoatomic anion transport"/>
    <property type="evidence" value="ECO:0007669"/>
    <property type="project" value="TreeGrafter"/>
</dbReference>
<dbReference type="GO" id="GO:0050982">
    <property type="term" value="P:detection of mechanical stimulus"/>
    <property type="evidence" value="ECO:0007669"/>
    <property type="project" value="TreeGrafter"/>
</dbReference>
<evidence type="ECO:0000256" key="2">
    <source>
        <dbReference type="ARBA" id="ARBA00008017"/>
    </source>
</evidence>
<evidence type="ECO:0000313" key="4">
    <source>
        <dbReference type="Proteomes" id="UP000233551"/>
    </source>
</evidence>
<dbReference type="GO" id="GO:0008381">
    <property type="term" value="F:mechanosensitive monoatomic ion channel activity"/>
    <property type="evidence" value="ECO:0007669"/>
    <property type="project" value="TreeGrafter"/>
</dbReference>
<protein>
    <recommendedName>
        <fullName evidence="5">Mechanosensitive ion channel protein 10-like</fullName>
    </recommendedName>
</protein>
<dbReference type="InterPro" id="IPR016688">
    <property type="entry name" value="MscS-like_plants/fungi"/>
</dbReference>
<evidence type="ECO:0000313" key="3">
    <source>
        <dbReference type="EMBL" id="PKI51828.1"/>
    </source>
</evidence>